<keyword evidence="1" id="KW-0472">Membrane</keyword>
<protein>
    <recommendedName>
        <fullName evidence="2">Rhodopsin domain-containing protein</fullName>
    </recommendedName>
</protein>
<comment type="caution">
    <text evidence="3">The sequence shown here is derived from an EMBL/GenBank/DDBJ whole genome shotgun (WGS) entry which is preliminary data.</text>
</comment>
<dbReference type="EMBL" id="MIKF01000569">
    <property type="protein sequence ID" value="RTE69482.1"/>
    <property type="molecule type" value="Genomic_DNA"/>
</dbReference>
<evidence type="ECO:0000256" key="1">
    <source>
        <dbReference type="SAM" id="Phobius"/>
    </source>
</evidence>
<evidence type="ECO:0000313" key="4">
    <source>
        <dbReference type="Proteomes" id="UP000287124"/>
    </source>
</evidence>
<feature type="transmembrane region" description="Helical" evidence="1">
    <location>
        <begin position="203"/>
        <end position="224"/>
    </location>
</feature>
<feature type="transmembrane region" description="Helical" evidence="1">
    <location>
        <begin position="168"/>
        <end position="191"/>
    </location>
</feature>
<reference evidence="3 4" key="1">
    <citation type="submission" date="2017-06" db="EMBL/GenBank/DDBJ databases">
        <title>Comparative genomic analysis of Ambrosia Fusariam Clade fungi.</title>
        <authorList>
            <person name="Stajich J.E."/>
            <person name="Carrillo J."/>
            <person name="Kijimoto T."/>
            <person name="Eskalen A."/>
            <person name="O'Donnell K."/>
            <person name="Kasson M."/>
        </authorList>
    </citation>
    <scope>NUCLEOTIDE SEQUENCE [LARGE SCALE GENOMIC DNA]</scope>
    <source>
        <strain evidence="3 4">UCR1854</strain>
    </source>
</reference>
<sequence length="362" mass="39417">MILPREHDTPFNKAPLIRAVTALLMVMSILSAITRLATRMLTKGNLELDDMLVGASTMMAVAQSITVIIQGTDGLGKLQGLTADQVSSILKAQYASDILFTATLFLSKASTTRTIWGMAPRKRRALIWATEGLVGIWALSSMAASSFQCSVPEPWDYIKGQCFNRYALWIYVDALNIVTDFAITSILADMFIRLKTSIAKKMLVIGVFGCRTLIIPPIICHMYYYKTATDSNNPMFDMWTPTIMTQIVLCMSVMATCVPYVKPVLDSLESGQMVAGNLGGTRTGSATTSGRALAAAHAGCPGDKSSRGITPVVTVVPGAYRRQDYKLMDMDKVGSKDTVMTASEPIGLWDRQSHTSQTVLVE</sequence>
<feature type="transmembrane region" description="Helical" evidence="1">
    <location>
        <begin position="16"/>
        <end position="38"/>
    </location>
</feature>
<name>A0A430L1B2_9HYPO</name>
<feature type="transmembrane region" description="Helical" evidence="1">
    <location>
        <begin position="126"/>
        <end position="148"/>
    </location>
</feature>
<keyword evidence="1" id="KW-0812">Transmembrane</keyword>
<dbReference type="AlphaFoldDB" id="A0A430L1B2"/>
<feature type="domain" description="Rhodopsin" evidence="2">
    <location>
        <begin position="35"/>
        <end position="265"/>
    </location>
</feature>
<keyword evidence="1" id="KW-1133">Transmembrane helix</keyword>
<dbReference type="PANTHER" id="PTHR38794">
    <property type="entry name" value="INTEGRAL MEMBRANE PROTEIN"/>
    <property type="match status" value="1"/>
</dbReference>
<dbReference type="Proteomes" id="UP000287124">
    <property type="component" value="Unassembled WGS sequence"/>
</dbReference>
<evidence type="ECO:0000313" key="3">
    <source>
        <dbReference type="EMBL" id="RTE69482.1"/>
    </source>
</evidence>
<dbReference type="InterPro" id="IPR049326">
    <property type="entry name" value="Rhodopsin_dom_fungi"/>
</dbReference>
<gene>
    <name evidence="3" type="ORF">BHE90_016134</name>
</gene>
<proteinExistence type="predicted"/>
<accession>A0A430L1B2</accession>
<feature type="transmembrane region" description="Helical" evidence="1">
    <location>
        <begin position="244"/>
        <end position="261"/>
    </location>
</feature>
<dbReference type="Pfam" id="PF20684">
    <property type="entry name" value="Fung_rhodopsin"/>
    <property type="match status" value="1"/>
</dbReference>
<keyword evidence="4" id="KW-1185">Reference proteome</keyword>
<organism evidence="3 4">
    <name type="scientific">Fusarium euwallaceae</name>
    <dbReference type="NCBI Taxonomy" id="1147111"/>
    <lineage>
        <taxon>Eukaryota</taxon>
        <taxon>Fungi</taxon>
        <taxon>Dikarya</taxon>
        <taxon>Ascomycota</taxon>
        <taxon>Pezizomycotina</taxon>
        <taxon>Sordariomycetes</taxon>
        <taxon>Hypocreomycetidae</taxon>
        <taxon>Hypocreales</taxon>
        <taxon>Nectriaceae</taxon>
        <taxon>Fusarium</taxon>
        <taxon>Fusarium solani species complex</taxon>
    </lineage>
</organism>
<evidence type="ECO:0000259" key="2">
    <source>
        <dbReference type="Pfam" id="PF20684"/>
    </source>
</evidence>
<dbReference type="PANTHER" id="PTHR38794:SF1">
    <property type="entry name" value="INTEGRAL MEMBRANE PROTEIN"/>
    <property type="match status" value="1"/>
</dbReference>